<dbReference type="HAMAP" id="MF_00003">
    <property type="entry name" value="RbfA"/>
    <property type="match status" value="1"/>
</dbReference>
<protein>
    <recommendedName>
        <fullName evidence="2">Ribosome-binding factor A</fullName>
    </recommendedName>
</protein>
<evidence type="ECO:0000256" key="1">
    <source>
        <dbReference type="ARBA" id="ARBA00022517"/>
    </source>
</evidence>
<evidence type="ECO:0000313" key="7">
    <source>
        <dbReference type="Proteomes" id="UP000233565"/>
    </source>
</evidence>
<reference evidence="5" key="1">
    <citation type="submission" date="2016-10" db="EMBL/GenBank/DDBJ databases">
        <authorList>
            <person name="de Groot N.N."/>
        </authorList>
    </citation>
    <scope>NUCLEOTIDE SEQUENCE [LARGE SCALE GENOMIC DNA]</scope>
    <source>
        <strain evidence="5">CGMCC 1.10697</strain>
    </source>
</reference>
<sequence>MANPRVRKIADRIQVIVAEMLERRIKDPRLGFVTITDVRVTGDSQQASIFYTVLGADEELANTAAALESAKGVIRSEVAKQLGMRIVPTLTFIPDALPESARALDEVLERARKQDEEVAARRVEAYAGEADPYKKPREILDEDDLEGEPDALDDGSDLGFEEVPPAAEPLPASEDASADEDDRA</sequence>
<name>A0A1I0X6P0_9ACTN</name>
<comment type="function">
    <text evidence="2">One of several proteins that assist in the late maturation steps of the functional core of the 30S ribosomal subunit. Associates with free 30S ribosomal subunits (but not with 30S subunits that are part of 70S ribosomes or polysomes). Required for efficient processing of 16S rRNA. May interact with the 5'-terminal helix region of 16S rRNA.</text>
</comment>
<dbReference type="PANTHER" id="PTHR33515:SF1">
    <property type="entry name" value="RIBOSOME-BINDING FACTOR A, CHLOROPLASTIC-RELATED"/>
    <property type="match status" value="1"/>
</dbReference>
<dbReference type="GO" id="GO:0043024">
    <property type="term" value="F:ribosomal small subunit binding"/>
    <property type="evidence" value="ECO:0007669"/>
    <property type="project" value="TreeGrafter"/>
</dbReference>
<dbReference type="STRING" id="748909.SAMN05192575_102188"/>
<gene>
    <name evidence="2" type="primary">rbfA</name>
    <name evidence="4" type="ORF">CXG46_00970</name>
    <name evidence="5" type="ORF">SAMN05192575_102188</name>
</gene>
<dbReference type="SUPFAM" id="SSF89919">
    <property type="entry name" value="Ribosome-binding factor A, RbfA"/>
    <property type="match status" value="1"/>
</dbReference>
<keyword evidence="2" id="KW-0963">Cytoplasm</keyword>
<dbReference type="NCBIfam" id="TIGR00082">
    <property type="entry name" value="rbfA"/>
    <property type="match status" value="1"/>
</dbReference>
<proteinExistence type="inferred from homology"/>
<feature type="compositionally biased region" description="Low complexity" evidence="3">
    <location>
        <begin position="161"/>
        <end position="175"/>
    </location>
</feature>
<dbReference type="OrthoDB" id="307788at2"/>
<dbReference type="EMBL" id="FOKC01000002">
    <property type="protein sequence ID" value="SFA96709.1"/>
    <property type="molecule type" value="Genomic_DNA"/>
</dbReference>
<dbReference type="Pfam" id="PF02033">
    <property type="entry name" value="RBFA"/>
    <property type="match status" value="1"/>
</dbReference>
<comment type="subcellular location">
    <subcellularLocation>
        <location evidence="2">Cytoplasm</location>
    </subcellularLocation>
</comment>
<evidence type="ECO:0000256" key="3">
    <source>
        <dbReference type="SAM" id="MobiDB-lite"/>
    </source>
</evidence>
<dbReference type="Proteomes" id="UP000199113">
    <property type="component" value="Unassembled WGS sequence"/>
</dbReference>
<dbReference type="GO" id="GO:0005829">
    <property type="term" value="C:cytosol"/>
    <property type="evidence" value="ECO:0007669"/>
    <property type="project" value="TreeGrafter"/>
</dbReference>
<keyword evidence="7" id="KW-1185">Reference proteome</keyword>
<reference evidence="4 7" key="2">
    <citation type="submission" date="2017-12" db="EMBL/GenBank/DDBJ databases">
        <title>Pharmacopeia of the Arctic Ocean.</title>
        <authorList>
            <person name="Collins E."/>
            <person name="Ducluzeau A.-L."/>
        </authorList>
    </citation>
    <scope>NUCLEOTIDE SEQUENCE [LARGE SCALE GENOMIC DNA]</scope>
    <source>
        <strain evidence="4 7">DSM 23325</strain>
    </source>
</reference>
<evidence type="ECO:0000313" key="4">
    <source>
        <dbReference type="EMBL" id="PKH44164.1"/>
    </source>
</evidence>
<dbReference type="Proteomes" id="UP000233565">
    <property type="component" value="Unassembled WGS sequence"/>
</dbReference>
<dbReference type="Gene3D" id="3.30.300.20">
    <property type="match status" value="1"/>
</dbReference>
<feature type="region of interest" description="Disordered" evidence="3">
    <location>
        <begin position="123"/>
        <end position="184"/>
    </location>
</feature>
<dbReference type="InterPro" id="IPR023799">
    <property type="entry name" value="RbfA_dom_sf"/>
</dbReference>
<comment type="similarity">
    <text evidence="2">Belongs to the RbfA family.</text>
</comment>
<organism evidence="5 6">
    <name type="scientific">Nocardioides alpinus</name>
    <dbReference type="NCBI Taxonomy" id="748909"/>
    <lineage>
        <taxon>Bacteria</taxon>
        <taxon>Bacillati</taxon>
        <taxon>Actinomycetota</taxon>
        <taxon>Actinomycetes</taxon>
        <taxon>Propionibacteriales</taxon>
        <taxon>Nocardioidaceae</taxon>
        <taxon>Nocardioides</taxon>
    </lineage>
</organism>
<accession>A0A1I0X6P0</accession>
<dbReference type="InterPro" id="IPR000238">
    <property type="entry name" value="RbfA"/>
</dbReference>
<comment type="subunit">
    <text evidence="2">Monomer. Binds 30S ribosomal subunits, but not 50S ribosomal subunits or 70S ribosomes.</text>
</comment>
<dbReference type="InterPro" id="IPR015946">
    <property type="entry name" value="KH_dom-like_a/b"/>
</dbReference>
<dbReference type="EMBL" id="PJBV01000010">
    <property type="protein sequence ID" value="PKH44164.1"/>
    <property type="molecule type" value="Genomic_DNA"/>
</dbReference>
<evidence type="ECO:0000256" key="2">
    <source>
        <dbReference type="HAMAP-Rule" id="MF_00003"/>
    </source>
</evidence>
<dbReference type="PANTHER" id="PTHR33515">
    <property type="entry name" value="RIBOSOME-BINDING FACTOR A, CHLOROPLASTIC-RELATED"/>
    <property type="match status" value="1"/>
</dbReference>
<evidence type="ECO:0000313" key="5">
    <source>
        <dbReference type="EMBL" id="SFA96709.1"/>
    </source>
</evidence>
<keyword evidence="1 2" id="KW-0690">Ribosome biogenesis</keyword>
<evidence type="ECO:0000313" key="6">
    <source>
        <dbReference type="Proteomes" id="UP000199113"/>
    </source>
</evidence>
<feature type="compositionally biased region" description="Acidic residues" evidence="3">
    <location>
        <begin position="140"/>
        <end position="160"/>
    </location>
</feature>
<dbReference type="InterPro" id="IPR020053">
    <property type="entry name" value="Ribosome-bd_factorA_CS"/>
</dbReference>
<dbReference type="PROSITE" id="PS01319">
    <property type="entry name" value="RBFA"/>
    <property type="match status" value="1"/>
</dbReference>
<dbReference type="AlphaFoldDB" id="A0A1I0X6P0"/>
<dbReference type="GO" id="GO:0030490">
    <property type="term" value="P:maturation of SSU-rRNA"/>
    <property type="evidence" value="ECO:0007669"/>
    <property type="project" value="UniProtKB-UniRule"/>
</dbReference>